<protein>
    <submittedName>
        <fullName evidence="1">Uncharacterized protein</fullName>
    </submittedName>
</protein>
<dbReference type="InterPro" id="IPR023346">
    <property type="entry name" value="Lysozyme-like_dom_sf"/>
</dbReference>
<dbReference type="RefSeq" id="WP_284330871.1">
    <property type="nucleotide sequence ID" value="NZ_BSOA01000006.1"/>
</dbReference>
<accession>A0ABQ5X785</accession>
<dbReference type="EMBL" id="BSOA01000006">
    <property type="protein sequence ID" value="GLQ87423.1"/>
    <property type="molecule type" value="Genomic_DNA"/>
</dbReference>
<gene>
    <name evidence="1" type="ORF">GCM10007898_09890</name>
</gene>
<dbReference type="SUPFAM" id="SSF53955">
    <property type="entry name" value="Lysozyme-like"/>
    <property type="match status" value="1"/>
</dbReference>
<dbReference type="Proteomes" id="UP001156627">
    <property type="component" value="Unassembled WGS sequence"/>
</dbReference>
<evidence type="ECO:0000313" key="1">
    <source>
        <dbReference type="EMBL" id="GLQ87423.1"/>
    </source>
</evidence>
<organism evidence="1 2">
    <name type="scientific">Dyella flagellata</name>
    <dbReference type="NCBI Taxonomy" id="1867833"/>
    <lineage>
        <taxon>Bacteria</taxon>
        <taxon>Pseudomonadati</taxon>
        <taxon>Pseudomonadota</taxon>
        <taxon>Gammaproteobacteria</taxon>
        <taxon>Lysobacterales</taxon>
        <taxon>Rhodanobacteraceae</taxon>
        <taxon>Dyella</taxon>
    </lineage>
</organism>
<proteinExistence type="predicted"/>
<dbReference type="Gene3D" id="1.10.530.10">
    <property type="match status" value="1"/>
</dbReference>
<keyword evidence="2" id="KW-1185">Reference proteome</keyword>
<evidence type="ECO:0000313" key="2">
    <source>
        <dbReference type="Proteomes" id="UP001156627"/>
    </source>
</evidence>
<sequence>MTKEEADVAAWGKESTAAGAYQILYPTWYEAWKKGGVSDLSKSSQDKLAIEKLRSRHALGYVEQDDIDHAIPLHVQGMDFAAGRLAIENDHGRGTCVICQIPERSCGQVMKLRFASYGKRFAPRLRRHVARMGAAVRCVG</sequence>
<name>A0ABQ5X785_9GAMM</name>
<reference evidence="2" key="1">
    <citation type="journal article" date="2019" name="Int. J. Syst. Evol. Microbiol.">
        <title>The Global Catalogue of Microorganisms (GCM) 10K type strain sequencing project: providing services to taxonomists for standard genome sequencing and annotation.</title>
        <authorList>
            <consortium name="The Broad Institute Genomics Platform"/>
            <consortium name="The Broad Institute Genome Sequencing Center for Infectious Disease"/>
            <person name="Wu L."/>
            <person name="Ma J."/>
        </authorList>
    </citation>
    <scope>NUCLEOTIDE SEQUENCE [LARGE SCALE GENOMIC DNA]</scope>
    <source>
        <strain evidence="2">NBRC 111981</strain>
    </source>
</reference>
<comment type="caution">
    <text evidence="1">The sequence shown here is derived from an EMBL/GenBank/DDBJ whole genome shotgun (WGS) entry which is preliminary data.</text>
</comment>